<reference evidence="2 3" key="1">
    <citation type="submission" date="2019-03" db="EMBL/GenBank/DDBJ databases">
        <title>Draft genome sequences of novel Actinobacteria.</title>
        <authorList>
            <person name="Sahin N."/>
            <person name="Ay H."/>
            <person name="Saygin H."/>
        </authorList>
    </citation>
    <scope>NUCLEOTIDE SEQUENCE [LARGE SCALE GENOMIC DNA]</scope>
    <source>
        <strain evidence="2 3">5K138</strain>
    </source>
</reference>
<dbReference type="PANTHER" id="PTHR38011">
    <property type="entry name" value="DIHYDROFOLATE REDUCTASE FAMILY PROTEIN (AFU_ORTHOLOGUE AFUA_8G06820)"/>
    <property type="match status" value="1"/>
</dbReference>
<proteinExistence type="predicted"/>
<dbReference type="Pfam" id="PF01872">
    <property type="entry name" value="RibD_C"/>
    <property type="match status" value="1"/>
</dbReference>
<sequence length="198" mass="21415">MAQVISNMSMSLDGFIEDPAGRVDELFEWYTAGPVETESANEDIPWRQSEEDTEFLQEEITATGALIAGRRLFDVAGGWNGSHPTGAPVFVVTHRAPTPQEWPHQDAPITFVTDGVESAIAQAKAVAGDKDVVIASPSIAQQALDAGLVDVITVDLVPYLLGSGTPYFANLASKPVRLDNPTIRRGSRVTHLSYRVLR</sequence>
<dbReference type="AlphaFoldDB" id="A0A4R5D999"/>
<name>A0A4R5D999_9ACTN</name>
<dbReference type="InterPro" id="IPR024072">
    <property type="entry name" value="DHFR-like_dom_sf"/>
</dbReference>
<organism evidence="2 3">
    <name type="scientific">Jiangella asiatica</name>
    <dbReference type="NCBI Taxonomy" id="2530372"/>
    <lineage>
        <taxon>Bacteria</taxon>
        <taxon>Bacillati</taxon>
        <taxon>Actinomycetota</taxon>
        <taxon>Actinomycetes</taxon>
        <taxon>Jiangellales</taxon>
        <taxon>Jiangellaceae</taxon>
        <taxon>Jiangella</taxon>
    </lineage>
</organism>
<gene>
    <name evidence="2" type="ORF">E1269_15015</name>
</gene>
<comment type="caution">
    <text evidence="2">The sequence shown here is derived from an EMBL/GenBank/DDBJ whole genome shotgun (WGS) entry which is preliminary data.</text>
</comment>
<evidence type="ECO:0000313" key="3">
    <source>
        <dbReference type="Proteomes" id="UP000294739"/>
    </source>
</evidence>
<dbReference type="GO" id="GO:0008703">
    <property type="term" value="F:5-amino-6-(5-phosphoribosylamino)uracil reductase activity"/>
    <property type="evidence" value="ECO:0007669"/>
    <property type="project" value="InterPro"/>
</dbReference>
<dbReference type="OrthoDB" id="3820697at2"/>
<evidence type="ECO:0000313" key="2">
    <source>
        <dbReference type="EMBL" id="TDE09317.1"/>
    </source>
</evidence>
<keyword evidence="3" id="KW-1185">Reference proteome</keyword>
<dbReference type="GO" id="GO:0009231">
    <property type="term" value="P:riboflavin biosynthetic process"/>
    <property type="evidence" value="ECO:0007669"/>
    <property type="project" value="InterPro"/>
</dbReference>
<accession>A0A4R5D999</accession>
<evidence type="ECO:0000259" key="1">
    <source>
        <dbReference type="Pfam" id="PF01872"/>
    </source>
</evidence>
<feature type="domain" description="Bacterial bifunctional deaminase-reductase C-terminal" evidence="1">
    <location>
        <begin position="3"/>
        <end position="182"/>
    </location>
</feature>
<dbReference type="Proteomes" id="UP000294739">
    <property type="component" value="Unassembled WGS sequence"/>
</dbReference>
<dbReference type="PANTHER" id="PTHR38011:SF12">
    <property type="entry name" value="BIFUNCTIONAL DEAMINASE-REDUCTASE DOMAIN PROTEIN"/>
    <property type="match status" value="1"/>
</dbReference>
<protein>
    <submittedName>
        <fullName evidence="2">Deaminase</fullName>
    </submittedName>
</protein>
<dbReference type="InterPro" id="IPR002734">
    <property type="entry name" value="RibDG_C"/>
</dbReference>
<dbReference type="InterPro" id="IPR050765">
    <property type="entry name" value="Riboflavin_Biosynth_HTPR"/>
</dbReference>
<dbReference type="Gene3D" id="3.40.430.10">
    <property type="entry name" value="Dihydrofolate Reductase, subunit A"/>
    <property type="match status" value="1"/>
</dbReference>
<dbReference type="EMBL" id="SMKZ01000019">
    <property type="protein sequence ID" value="TDE09317.1"/>
    <property type="molecule type" value="Genomic_DNA"/>
</dbReference>
<dbReference type="InParanoid" id="A0A4R5D999"/>
<dbReference type="RefSeq" id="WP_131895840.1">
    <property type="nucleotide sequence ID" value="NZ_SMKZ01000019.1"/>
</dbReference>
<dbReference type="SUPFAM" id="SSF53597">
    <property type="entry name" value="Dihydrofolate reductase-like"/>
    <property type="match status" value="1"/>
</dbReference>